<comment type="caution">
    <text evidence="1">The sequence shown here is derived from an EMBL/GenBank/DDBJ whole genome shotgun (WGS) entry which is preliminary data.</text>
</comment>
<accession>A0ACC2NL49</accession>
<reference evidence="1" key="1">
    <citation type="submission" date="2023-04" db="EMBL/GenBank/DDBJ databases">
        <title>A chromosome-level genome assembly of the parasitoid wasp Eretmocerus hayati.</title>
        <authorList>
            <person name="Zhong Y."/>
            <person name="Liu S."/>
            <person name="Liu Y."/>
        </authorList>
    </citation>
    <scope>NUCLEOTIDE SEQUENCE</scope>
    <source>
        <strain evidence="1">ZJU_SS_LIU_2023</strain>
    </source>
</reference>
<organism evidence="1 2">
    <name type="scientific">Eretmocerus hayati</name>
    <dbReference type="NCBI Taxonomy" id="131215"/>
    <lineage>
        <taxon>Eukaryota</taxon>
        <taxon>Metazoa</taxon>
        <taxon>Ecdysozoa</taxon>
        <taxon>Arthropoda</taxon>
        <taxon>Hexapoda</taxon>
        <taxon>Insecta</taxon>
        <taxon>Pterygota</taxon>
        <taxon>Neoptera</taxon>
        <taxon>Endopterygota</taxon>
        <taxon>Hymenoptera</taxon>
        <taxon>Apocrita</taxon>
        <taxon>Proctotrupomorpha</taxon>
        <taxon>Chalcidoidea</taxon>
        <taxon>Aphelinidae</taxon>
        <taxon>Aphelininae</taxon>
        <taxon>Eretmocerus</taxon>
    </lineage>
</organism>
<sequence>MLAPSDLDTKITRHSARRELYTDRTQHEEYSTRDPRTLHHDWFAKTDPNGQKVSVWAKKVPKDPYPCHRILCNAPFTIAKGFGGIQQHARTDKHKSNKCKADENQTVLIPSAVTTDDAPDGSTVSQPVGNQGKDNPIMISLFSQDDVATRAELIYTMNVVVKGHSTHSCQDVKELLQAMFPGCIPDAFPLSPAELSYLINHALGPYFQKELLSDLHVPNTALVLQFDEFSNSKHKEELQVRISYWS</sequence>
<evidence type="ECO:0000313" key="2">
    <source>
        <dbReference type="Proteomes" id="UP001239111"/>
    </source>
</evidence>
<keyword evidence="2" id="KW-1185">Reference proteome</keyword>
<dbReference type="EMBL" id="CM056743">
    <property type="protein sequence ID" value="KAJ8671826.1"/>
    <property type="molecule type" value="Genomic_DNA"/>
</dbReference>
<gene>
    <name evidence="1" type="ORF">QAD02_003085</name>
</gene>
<name>A0ACC2NL49_9HYME</name>
<protein>
    <submittedName>
        <fullName evidence="1">Uncharacterized protein</fullName>
    </submittedName>
</protein>
<proteinExistence type="predicted"/>
<dbReference type="Proteomes" id="UP001239111">
    <property type="component" value="Chromosome 3"/>
</dbReference>
<evidence type="ECO:0000313" key="1">
    <source>
        <dbReference type="EMBL" id="KAJ8671826.1"/>
    </source>
</evidence>